<dbReference type="PANTHER" id="PTHR24094:SF15">
    <property type="entry name" value="AMP-DEPENDENT SYNTHETASE_LIGASE DOMAIN-CONTAINING PROTEIN-RELATED"/>
    <property type="match status" value="1"/>
</dbReference>
<evidence type="ECO:0000313" key="4">
    <source>
        <dbReference type="Proteomes" id="UP001440984"/>
    </source>
</evidence>
<dbReference type="GO" id="GO:0004519">
    <property type="term" value="F:endonuclease activity"/>
    <property type="evidence" value="ECO:0007669"/>
    <property type="project" value="UniProtKB-KW"/>
</dbReference>
<sequence>MAARSFRLSVTQRILLVAAILAVALFGYWVTSRGAGATPPASSSSSSAPVPVSAADAQKQLDELTIAARTSMDGYSREKFKHWDSQGAGCDTREVVLKRDGKDVRTDKECRPTSGTWTSVYDGETWTKPTDLDIDHMVPLGQAWASGAKTWTAEKREQFANDLTRPQLFAVTDNVNQQKSDKAPDQWKPPLVSFWCTYATDWIVVKHYYGLTVTQAEKTALTDMLRRC</sequence>
<evidence type="ECO:0000313" key="3">
    <source>
        <dbReference type="EMBL" id="MEQ0562500.1"/>
    </source>
</evidence>
<dbReference type="EMBL" id="JBDZYD010000010">
    <property type="protein sequence ID" value="MEQ0562500.1"/>
    <property type="molecule type" value="Genomic_DNA"/>
</dbReference>
<organism evidence="2 4">
    <name type="scientific">Amycolatopsis melonis</name>
    <dbReference type="NCBI Taxonomy" id="3156488"/>
    <lineage>
        <taxon>Bacteria</taxon>
        <taxon>Bacillati</taxon>
        <taxon>Actinomycetota</taxon>
        <taxon>Actinomycetes</taxon>
        <taxon>Pseudonocardiales</taxon>
        <taxon>Pseudonocardiaceae</taxon>
        <taxon>Amycolatopsis</taxon>
    </lineage>
</organism>
<dbReference type="EMBL" id="JBDZYD010000007">
    <property type="protein sequence ID" value="MEQ0561576.1"/>
    <property type="molecule type" value="Genomic_DNA"/>
</dbReference>
<protein>
    <submittedName>
        <fullName evidence="2">HNH endonuclease family protein</fullName>
    </submittedName>
</protein>
<reference evidence="2 4" key="1">
    <citation type="submission" date="2024-05" db="EMBL/GenBank/DDBJ databases">
        <authorList>
            <person name="Zhao H."/>
            <person name="Xu Y."/>
            <person name="Lin S."/>
            <person name="Spain J.C."/>
            <person name="Zhou N.-Y."/>
        </authorList>
    </citation>
    <scope>NUCLEOTIDE SEQUENCE [LARGE SCALE GENOMIC DNA]</scope>
    <source>
        <strain evidence="2 4">NEAU-NG30</strain>
    </source>
</reference>
<keyword evidence="2" id="KW-0255">Endonuclease</keyword>
<evidence type="ECO:0000259" key="1">
    <source>
        <dbReference type="Pfam" id="PF07510"/>
    </source>
</evidence>
<keyword evidence="4" id="KW-1185">Reference proteome</keyword>
<feature type="domain" description="GmrSD restriction endonucleases C-terminal" evidence="1">
    <location>
        <begin position="123"/>
        <end position="223"/>
    </location>
</feature>
<keyword evidence="2" id="KW-0378">Hydrolase</keyword>
<dbReference type="PANTHER" id="PTHR24094">
    <property type="entry name" value="SECRETED PROTEIN"/>
    <property type="match status" value="1"/>
</dbReference>
<evidence type="ECO:0000313" key="2">
    <source>
        <dbReference type="EMBL" id="MEQ0561576.1"/>
    </source>
</evidence>
<gene>
    <name evidence="2" type="ORF">ABJI51_21030</name>
    <name evidence="3" type="ORF">ABJI51_25750</name>
</gene>
<dbReference type="InterPro" id="IPR011089">
    <property type="entry name" value="GmrSD_C"/>
</dbReference>
<dbReference type="Pfam" id="PF07510">
    <property type="entry name" value="GmrSD_C"/>
    <property type="match status" value="1"/>
</dbReference>
<name>A0ABV0LHC4_9PSEU</name>
<proteinExistence type="predicted"/>
<comment type="caution">
    <text evidence="2">The sequence shown here is derived from an EMBL/GenBank/DDBJ whole genome shotgun (WGS) entry which is preliminary data.</text>
</comment>
<dbReference type="Proteomes" id="UP001440984">
    <property type="component" value="Unassembled WGS sequence"/>
</dbReference>
<accession>A0ABV0LHC4</accession>
<dbReference type="RefSeq" id="WP_348952884.1">
    <property type="nucleotide sequence ID" value="NZ_JBDZYD010000007.1"/>
</dbReference>
<keyword evidence="2" id="KW-0540">Nuclease</keyword>